<proteinExistence type="predicted"/>
<dbReference type="EMBL" id="KP296792">
    <property type="protein sequence ID" value="AJK27773.1"/>
    <property type="molecule type" value="Genomic_DNA"/>
</dbReference>
<name>A0A0C5AJ78_9CAUD</name>
<reference evidence="1 2" key="1">
    <citation type="journal article" date="2015" name="Genome Announc.">
        <title>Genome Sequences of Six Paenibacillus larvae Siphoviridae Phages.</title>
        <authorList>
            <person name="Carson S."/>
            <person name="Bruff E."/>
            <person name="DeFoor W."/>
            <person name="Dums J."/>
            <person name="Groth A."/>
            <person name="Hatfield T."/>
            <person name="Iyer A."/>
            <person name="Joshi K."/>
            <person name="McAdams S."/>
            <person name="Miles D."/>
            <person name="Miller D."/>
            <person name="Oufkir A."/>
            <person name="Raynor B."/>
            <person name="Riley S."/>
            <person name="Roland S."/>
            <person name="Rozier H."/>
            <person name="Talley S."/>
            <person name="Miller E.S."/>
        </authorList>
    </citation>
    <scope>NUCLEOTIDE SEQUENCE [LARGE SCALE GENOMIC DNA]</scope>
</reference>
<dbReference type="OrthoDB" id="33539at10239"/>
<keyword evidence="2" id="KW-1185">Reference proteome</keyword>
<gene>
    <name evidence="1" type="ORF">LILY_49</name>
</gene>
<evidence type="ECO:0000313" key="2">
    <source>
        <dbReference type="Proteomes" id="UP000032129"/>
    </source>
</evidence>
<organism evidence="1 2">
    <name type="scientific">Bacteriophage Lily</name>
    <dbReference type="NCBI Taxonomy" id="1589751"/>
    <lineage>
        <taxon>Viruses</taxon>
        <taxon>Duplodnaviria</taxon>
        <taxon>Heunggongvirae</taxon>
        <taxon>Uroviricota</taxon>
        <taxon>Caudoviricetes</taxon>
        <taxon>Lilyvirus</taxon>
        <taxon>Lilyvirus lily</taxon>
    </lineage>
</organism>
<dbReference type="RefSeq" id="YP_009202255.1">
    <property type="nucleotide sequence ID" value="NC_028841.1"/>
</dbReference>
<dbReference type="KEGG" id="vg:26629227"/>
<accession>A0A0C5AJ78</accession>
<protein>
    <submittedName>
        <fullName evidence="1">Uncharacterized protein</fullName>
    </submittedName>
</protein>
<dbReference type="GeneID" id="26629227"/>
<dbReference type="Proteomes" id="UP000032129">
    <property type="component" value="Segment"/>
</dbReference>
<sequence length="143" mass="15973">MKWITRKEKTKMNENSTVNLKKSAAFEATGEEISIEITVHNSSPDRLKLISGTADVLYEELRQYFKDGKSVPPTGGSNIPRPRHGEHLREILLHLQEVAIGLDFNISKIGQGDNASNALNKLGLIDDLGQLRQAIRKLEARID</sequence>
<evidence type="ECO:0000313" key="1">
    <source>
        <dbReference type="EMBL" id="AJK27773.1"/>
    </source>
</evidence>